<evidence type="ECO:0000256" key="2">
    <source>
        <dbReference type="ARBA" id="ARBA00022723"/>
    </source>
</evidence>
<dbReference type="Gene3D" id="2.130.10.10">
    <property type="entry name" value="YVTN repeat-like/Quinoprotein amine dehydrogenase"/>
    <property type="match status" value="2"/>
</dbReference>
<dbReference type="Gene3D" id="2.60.120.620">
    <property type="entry name" value="q2cbj1_9rhob like domain"/>
    <property type="match status" value="1"/>
</dbReference>
<dbReference type="Proteomes" id="UP000006671">
    <property type="component" value="Unassembled WGS sequence"/>
</dbReference>
<evidence type="ECO:0000256" key="4">
    <source>
        <dbReference type="ARBA" id="ARBA00023002"/>
    </source>
</evidence>
<dbReference type="SMART" id="SM00702">
    <property type="entry name" value="P4Hc"/>
    <property type="match status" value="1"/>
</dbReference>
<organism evidence="8">
    <name type="scientific">Naegleria gruberi</name>
    <name type="common">Amoeba</name>
    <dbReference type="NCBI Taxonomy" id="5762"/>
    <lineage>
        <taxon>Eukaryota</taxon>
        <taxon>Discoba</taxon>
        <taxon>Heterolobosea</taxon>
        <taxon>Tetramitia</taxon>
        <taxon>Eutetramitia</taxon>
        <taxon>Vahlkampfiidae</taxon>
        <taxon>Naegleria</taxon>
    </lineage>
</organism>
<evidence type="ECO:0000256" key="5">
    <source>
        <dbReference type="ARBA" id="ARBA00023004"/>
    </source>
</evidence>
<dbReference type="InterPro" id="IPR005123">
    <property type="entry name" value="Oxoglu/Fe-dep_dioxygenase_dom"/>
</dbReference>
<gene>
    <name evidence="7" type="ORF">NAEGRDRAFT_78371</name>
</gene>
<dbReference type="PANTHER" id="PTHR10869:SF236">
    <property type="entry name" value="PROLYL 4-HYDROXYLASE ALPHA SUBUNIT DOMAIN-CONTAINING PROTEIN"/>
    <property type="match status" value="1"/>
</dbReference>
<dbReference type="PROSITE" id="PS51471">
    <property type="entry name" value="FE2OG_OXY"/>
    <property type="match status" value="1"/>
</dbReference>
<evidence type="ECO:0000256" key="1">
    <source>
        <dbReference type="ARBA" id="ARBA00001961"/>
    </source>
</evidence>
<keyword evidence="5" id="KW-0408">Iron</keyword>
<feature type="domain" description="Fe2OG dioxygenase" evidence="6">
    <location>
        <begin position="610"/>
        <end position="725"/>
    </location>
</feature>
<dbReference type="InterPro" id="IPR015943">
    <property type="entry name" value="WD40/YVTN_repeat-like_dom_sf"/>
</dbReference>
<evidence type="ECO:0000259" key="6">
    <source>
        <dbReference type="PROSITE" id="PS51471"/>
    </source>
</evidence>
<dbReference type="GO" id="GO:0031418">
    <property type="term" value="F:L-ascorbic acid binding"/>
    <property type="evidence" value="ECO:0007669"/>
    <property type="project" value="InterPro"/>
</dbReference>
<proteinExistence type="predicted"/>
<dbReference type="GO" id="GO:0005783">
    <property type="term" value="C:endoplasmic reticulum"/>
    <property type="evidence" value="ECO:0007669"/>
    <property type="project" value="TreeGrafter"/>
</dbReference>
<keyword evidence="2" id="KW-0479">Metal-binding</keyword>
<dbReference type="InterPro" id="IPR045054">
    <property type="entry name" value="P4HA-like"/>
</dbReference>
<dbReference type="GO" id="GO:0005506">
    <property type="term" value="F:iron ion binding"/>
    <property type="evidence" value="ECO:0007669"/>
    <property type="project" value="InterPro"/>
</dbReference>
<dbReference type="KEGG" id="ngr:NAEGRDRAFT_78371"/>
<reference evidence="7 8" key="1">
    <citation type="journal article" date="2010" name="Cell">
        <title>The genome of Naegleria gruberi illuminates early eukaryotic versatility.</title>
        <authorList>
            <person name="Fritz-Laylin L.K."/>
            <person name="Prochnik S.E."/>
            <person name="Ginger M.L."/>
            <person name="Dacks J.B."/>
            <person name="Carpenter M.L."/>
            <person name="Field M.C."/>
            <person name="Kuo A."/>
            <person name="Paredez A."/>
            <person name="Chapman J."/>
            <person name="Pham J."/>
            <person name="Shu S."/>
            <person name="Neupane R."/>
            <person name="Cipriano M."/>
            <person name="Mancuso J."/>
            <person name="Tu H."/>
            <person name="Salamov A."/>
            <person name="Lindquist E."/>
            <person name="Shapiro H."/>
            <person name="Lucas S."/>
            <person name="Grigoriev I.V."/>
            <person name="Cande W.Z."/>
            <person name="Fulton C."/>
            <person name="Rokhsar D.S."/>
            <person name="Dawson S.C."/>
        </authorList>
    </citation>
    <scope>NUCLEOTIDE SEQUENCE [LARGE SCALE GENOMIC DNA]</scope>
    <source>
        <strain evidence="7 8">NEG-M</strain>
    </source>
</reference>
<dbReference type="OMA" id="MRSELIY"/>
<dbReference type="RefSeq" id="XP_002681461.1">
    <property type="nucleotide sequence ID" value="XM_002681415.1"/>
</dbReference>
<dbReference type="InterPro" id="IPR036322">
    <property type="entry name" value="WD40_repeat_dom_sf"/>
</dbReference>
<keyword evidence="8" id="KW-1185">Reference proteome</keyword>
<keyword evidence="4" id="KW-0560">Oxidoreductase</keyword>
<dbReference type="PANTHER" id="PTHR10869">
    <property type="entry name" value="PROLYL 4-HYDROXYLASE ALPHA SUBUNIT"/>
    <property type="match status" value="1"/>
</dbReference>
<dbReference type="GeneID" id="8852436"/>
<name>D2V353_NAEGR</name>
<comment type="cofactor">
    <cofactor evidence="1">
        <name>L-ascorbate</name>
        <dbReference type="ChEBI" id="CHEBI:38290"/>
    </cofactor>
</comment>
<keyword evidence="3" id="KW-0223">Dioxygenase</keyword>
<dbReference type="InParanoid" id="D2V353"/>
<dbReference type="EMBL" id="GG738850">
    <property type="protein sequence ID" value="EFC48717.1"/>
    <property type="molecule type" value="Genomic_DNA"/>
</dbReference>
<dbReference type="AlphaFoldDB" id="D2V353"/>
<dbReference type="GO" id="GO:0004656">
    <property type="term" value="F:procollagen-proline 4-dioxygenase activity"/>
    <property type="evidence" value="ECO:0007669"/>
    <property type="project" value="TreeGrafter"/>
</dbReference>
<dbReference type="SUPFAM" id="SSF50978">
    <property type="entry name" value="WD40 repeat-like"/>
    <property type="match status" value="1"/>
</dbReference>
<evidence type="ECO:0000256" key="3">
    <source>
        <dbReference type="ARBA" id="ARBA00022964"/>
    </source>
</evidence>
<protein>
    <submittedName>
        <fullName evidence="7">2OG-Fe(II) oxygenase family protein</fullName>
    </submittedName>
</protein>
<accession>D2V353</accession>
<sequence length="725" mass="82904">MGNDEMVWKELCQREYSQVLKQSSHLIINEKGYKRLFIQQLQIMQRYKKGLHHLTCLEGHLSAVQAMCFSKLKKQTTINIPTLFSGDMKACLCQWDLRSTLQMKSIDFHSGDEGKILKIFDYEPQQVVGESDVVMSISPHNDQCEKRHLCLSCSSGNESDGSHSSLIVFDPSDGVVKYFIHSGLNESKSGIESKVSDFEHFNVEWVVNSTSNNLNVWKLVDEKYERIHQIESISEFHNYNIAKIVKLTSSSKLVATSGLDSFVCISNIENGEVIGKVSTLHTSPINNSLRVLNFGEMVCLLSVDMNGSVVMSYCKEDSMEDIKSWKQYLIAEQSNSGRVKITCEVTQRSDEEFIISISYQDKTLQVISCKLRFEDGKLSSIHSLQHNESLPSSCTNIVLTPEKLICSCRDCTVRLFYIGKSGSSLSLTETVELDCSGSQCNSMLLIPDQSILLLGLSDSAIFFVKFSPRYEWEYPSDFELGTDDLQYDHTNHAYLKIFKDFSIDHAKPCTERKPIQCVTFLEGIFDDKLIGTKFTKNTSYLIHNLLSEEECQHLIEQTEKLSYEDLYGYAKEYRSNKRVIVEDKISAQILFERVKSMAPQVYVDPESGDTWDLAFLNSRWRFCKYTPGQHFLAPHYDGCIELDGDTRSFYTFMFYLNGDYEEGRTTFIKSHTFPPAPPFEIKGHVEPEPGLCIIFPHNILHYGSVLKSGTKYLMRSELIYKRRKN</sequence>
<evidence type="ECO:0000313" key="7">
    <source>
        <dbReference type="EMBL" id="EFC48717.1"/>
    </source>
</evidence>
<dbReference type="OrthoDB" id="69177at2759"/>
<evidence type="ECO:0000313" key="8">
    <source>
        <dbReference type="Proteomes" id="UP000006671"/>
    </source>
</evidence>
<dbReference type="InterPro" id="IPR006620">
    <property type="entry name" value="Pro_4_hyd_alph"/>
</dbReference>
<dbReference type="VEuPathDB" id="AmoebaDB:NAEGRDRAFT_78371"/>